<accession>A0A832H6A9</accession>
<sequence>MNAPQTCPLCFHRALRHVRTGTVYWLCRHCHQEVPVLESSPNVQLLQEPSFRICRNHLFSHQKLCFLK</sequence>
<proteinExistence type="predicted"/>
<dbReference type="EMBL" id="DSRD01000862">
    <property type="protein sequence ID" value="HGW95349.1"/>
    <property type="molecule type" value="Genomic_DNA"/>
</dbReference>
<protein>
    <submittedName>
        <fullName evidence="1">Uncharacterized protein</fullName>
    </submittedName>
</protein>
<name>A0A832H6A9_9CYAN</name>
<gene>
    <name evidence="1" type="ORF">ENR47_13900</name>
</gene>
<reference evidence="1" key="1">
    <citation type="journal article" date="2020" name="mSystems">
        <title>Genome- and Community-Level Interaction Insights into Carbon Utilization and Element Cycling Functions of Hydrothermarchaeota in Hydrothermal Sediment.</title>
        <authorList>
            <person name="Zhou Z."/>
            <person name="Liu Y."/>
            <person name="Xu W."/>
            <person name="Pan J."/>
            <person name="Luo Z.H."/>
            <person name="Li M."/>
        </authorList>
    </citation>
    <scope>NUCLEOTIDE SEQUENCE [LARGE SCALE GENOMIC DNA]</scope>
    <source>
        <strain evidence="1">SpSt-402</strain>
    </source>
</reference>
<dbReference type="AlphaFoldDB" id="A0A832H6A9"/>
<comment type="caution">
    <text evidence="1">The sequence shown here is derived from an EMBL/GenBank/DDBJ whole genome shotgun (WGS) entry which is preliminary data.</text>
</comment>
<organism evidence="1">
    <name type="scientific">Oscillatoriales cyanobacterium SpSt-402</name>
    <dbReference type="NCBI Taxonomy" id="2282168"/>
    <lineage>
        <taxon>Bacteria</taxon>
        <taxon>Bacillati</taxon>
        <taxon>Cyanobacteriota</taxon>
        <taxon>Cyanophyceae</taxon>
        <taxon>Oscillatoriophycideae</taxon>
        <taxon>Oscillatoriales</taxon>
    </lineage>
</organism>
<evidence type="ECO:0000313" key="1">
    <source>
        <dbReference type="EMBL" id="HGW95349.1"/>
    </source>
</evidence>